<dbReference type="RefSeq" id="XP_019857422.1">
    <property type="nucleotide sequence ID" value="XM_020001863.1"/>
</dbReference>
<dbReference type="EnsemblMetazoa" id="XM_020001863.1">
    <property type="protein sequence ID" value="XP_019857422.1"/>
    <property type="gene ID" value="LOC109585738"/>
</dbReference>
<reference evidence="4" key="2">
    <citation type="submission" date="2024-06" db="UniProtKB">
        <authorList>
            <consortium name="EnsemblMetazoa"/>
        </authorList>
    </citation>
    <scope>IDENTIFICATION</scope>
</reference>
<feature type="compositionally biased region" description="Polar residues" evidence="1">
    <location>
        <begin position="499"/>
        <end position="508"/>
    </location>
</feature>
<dbReference type="EnsemblMetazoa" id="XM_020001864.1">
    <property type="protein sequence ID" value="XP_019857423.1"/>
    <property type="gene ID" value="LOC109585738"/>
</dbReference>
<feature type="transmembrane region" description="Helical" evidence="2">
    <location>
        <begin position="456"/>
        <end position="481"/>
    </location>
</feature>
<feature type="signal peptide" evidence="3">
    <location>
        <begin position="1"/>
        <end position="17"/>
    </location>
</feature>
<feature type="compositionally biased region" description="Basic and acidic residues" evidence="1">
    <location>
        <begin position="487"/>
        <end position="498"/>
    </location>
</feature>
<dbReference type="RefSeq" id="XP_019857423.1">
    <property type="nucleotide sequence ID" value="XM_020001864.1"/>
</dbReference>
<keyword evidence="2" id="KW-1133">Transmembrane helix</keyword>
<evidence type="ECO:0008006" key="6">
    <source>
        <dbReference type="Google" id="ProtNLM"/>
    </source>
</evidence>
<evidence type="ECO:0000313" key="4">
    <source>
        <dbReference type="EnsemblMetazoa" id="XP_019857422.1"/>
    </source>
</evidence>
<sequence>MGKALSLLLFLLSTSVGLEDFFFLTPKQTNVIVGRAVFLECGTHNDGYTLTFVYAAPPGYSVSSQTLNEDIAGGGRKINTTFIVTKELNTTTVRCLAIGSTYEETNPAVIYAYELPDGTRNNRVCQLANYTFVTWDPIFAPPGIGLTFRITDNMGLNSVTSDLHHSFSYTKENYFDYKASVTVIVNATAANQIGYSNSTNISKTLNGTIPLTVEYRCDDNGGNWTFVFHTKLDHLNINECSINNETLKDAMIVSCNEEQCVNNSGKVSITKNEINSTNSLPAKRKYNHTLCFNYLGRLIISQLLETSTHDIQDIEYLSQNDTTSLCLRFHLIDHCEIQSIHLHVERGSELLPFNVMVPNKIFEWCASTIPATSSNNNGNWSLFACDGPGHICTNPAVVLENIMLNINIATTHNTIATTYTTHTITRSLSHATSIVSFSSPSPSSTLSSTINLTVPVIVPVIVAGFIVLVITMLAVIVVVCAKSSKKERSKQTTKDPNKQQKIQTTVHI</sequence>
<evidence type="ECO:0000313" key="5">
    <source>
        <dbReference type="Proteomes" id="UP000007879"/>
    </source>
</evidence>
<accession>A0AAN0JK51</accession>
<feature type="chain" id="PRO_5042793288" description="Ig-like domain-containing protein" evidence="3">
    <location>
        <begin position="18"/>
        <end position="508"/>
    </location>
</feature>
<dbReference type="Proteomes" id="UP000007879">
    <property type="component" value="Unassembled WGS sequence"/>
</dbReference>
<dbReference type="AlphaFoldDB" id="A0AAN0JK51"/>
<keyword evidence="2" id="KW-0472">Membrane</keyword>
<protein>
    <recommendedName>
        <fullName evidence="6">Ig-like domain-containing protein</fullName>
    </recommendedName>
</protein>
<organism evidence="4 5">
    <name type="scientific">Amphimedon queenslandica</name>
    <name type="common">Sponge</name>
    <dbReference type="NCBI Taxonomy" id="400682"/>
    <lineage>
        <taxon>Eukaryota</taxon>
        <taxon>Metazoa</taxon>
        <taxon>Porifera</taxon>
        <taxon>Demospongiae</taxon>
        <taxon>Heteroscleromorpha</taxon>
        <taxon>Haplosclerida</taxon>
        <taxon>Niphatidae</taxon>
        <taxon>Amphimedon</taxon>
    </lineage>
</organism>
<name>A0AAN0JK51_AMPQE</name>
<evidence type="ECO:0000256" key="1">
    <source>
        <dbReference type="SAM" id="MobiDB-lite"/>
    </source>
</evidence>
<dbReference type="KEGG" id="aqu:109585738"/>
<keyword evidence="2" id="KW-0812">Transmembrane</keyword>
<proteinExistence type="predicted"/>
<feature type="region of interest" description="Disordered" evidence="1">
    <location>
        <begin position="487"/>
        <end position="508"/>
    </location>
</feature>
<reference evidence="5" key="1">
    <citation type="journal article" date="2010" name="Nature">
        <title>The Amphimedon queenslandica genome and the evolution of animal complexity.</title>
        <authorList>
            <person name="Srivastava M."/>
            <person name="Simakov O."/>
            <person name="Chapman J."/>
            <person name="Fahey B."/>
            <person name="Gauthier M.E."/>
            <person name="Mitros T."/>
            <person name="Richards G.S."/>
            <person name="Conaco C."/>
            <person name="Dacre M."/>
            <person name="Hellsten U."/>
            <person name="Larroux C."/>
            <person name="Putnam N.H."/>
            <person name="Stanke M."/>
            <person name="Adamska M."/>
            <person name="Darling A."/>
            <person name="Degnan S.M."/>
            <person name="Oakley T.H."/>
            <person name="Plachetzki D.C."/>
            <person name="Zhai Y."/>
            <person name="Adamski M."/>
            <person name="Calcino A."/>
            <person name="Cummins S.F."/>
            <person name="Goodstein D.M."/>
            <person name="Harris C."/>
            <person name="Jackson D.J."/>
            <person name="Leys S.P."/>
            <person name="Shu S."/>
            <person name="Woodcroft B.J."/>
            <person name="Vervoort M."/>
            <person name="Kosik K.S."/>
            <person name="Manning G."/>
            <person name="Degnan B.M."/>
            <person name="Rokhsar D.S."/>
        </authorList>
    </citation>
    <scope>NUCLEOTIDE SEQUENCE [LARGE SCALE GENOMIC DNA]</scope>
</reference>
<dbReference type="GeneID" id="109585738"/>
<keyword evidence="5" id="KW-1185">Reference proteome</keyword>
<keyword evidence="3" id="KW-0732">Signal</keyword>
<evidence type="ECO:0000256" key="3">
    <source>
        <dbReference type="SAM" id="SignalP"/>
    </source>
</evidence>
<evidence type="ECO:0000256" key="2">
    <source>
        <dbReference type="SAM" id="Phobius"/>
    </source>
</evidence>